<evidence type="ECO:0000313" key="2">
    <source>
        <dbReference type="Proteomes" id="UP000095284"/>
    </source>
</evidence>
<dbReference type="EMBL" id="CAJFCV020000001">
    <property type="protein sequence ID" value="CAG9079938.1"/>
    <property type="molecule type" value="Genomic_DNA"/>
</dbReference>
<dbReference type="AlphaFoldDB" id="A0A1I7S140"/>
<keyword evidence="3" id="KW-1185">Reference proteome</keyword>
<dbReference type="EMBL" id="CAJFDI010000001">
    <property type="protein sequence ID" value="CAD5208020.1"/>
    <property type="molecule type" value="Genomic_DNA"/>
</dbReference>
<reference evidence="4" key="1">
    <citation type="submission" date="2016-11" db="UniProtKB">
        <authorList>
            <consortium name="WormBaseParasite"/>
        </authorList>
    </citation>
    <scope>IDENTIFICATION</scope>
</reference>
<dbReference type="Proteomes" id="UP000582659">
    <property type="component" value="Unassembled WGS sequence"/>
</dbReference>
<dbReference type="WBParaSite" id="BXY_0671500.1">
    <property type="protein sequence ID" value="BXY_0671500.1"/>
    <property type="gene ID" value="BXY_0671500"/>
</dbReference>
<protein>
    <submittedName>
        <fullName evidence="1">(pine wood nematode) hypothetical protein</fullName>
    </submittedName>
</protein>
<accession>A0A1I7S140</accession>
<reference evidence="1" key="2">
    <citation type="submission" date="2020-09" db="EMBL/GenBank/DDBJ databases">
        <authorList>
            <person name="Kikuchi T."/>
        </authorList>
    </citation>
    <scope>NUCLEOTIDE SEQUENCE</scope>
    <source>
        <strain evidence="1">Ka4C1</strain>
    </source>
</reference>
<organism evidence="2 4">
    <name type="scientific">Bursaphelenchus xylophilus</name>
    <name type="common">Pinewood nematode worm</name>
    <name type="synonym">Aphelenchoides xylophilus</name>
    <dbReference type="NCBI Taxonomy" id="6326"/>
    <lineage>
        <taxon>Eukaryota</taxon>
        <taxon>Metazoa</taxon>
        <taxon>Ecdysozoa</taxon>
        <taxon>Nematoda</taxon>
        <taxon>Chromadorea</taxon>
        <taxon>Rhabditida</taxon>
        <taxon>Tylenchina</taxon>
        <taxon>Tylenchomorpha</taxon>
        <taxon>Aphelenchoidea</taxon>
        <taxon>Aphelenchoididae</taxon>
        <taxon>Bursaphelenchus</taxon>
    </lineage>
</organism>
<evidence type="ECO:0000313" key="4">
    <source>
        <dbReference type="WBParaSite" id="BXY_0671500.1"/>
    </source>
</evidence>
<evidence type="ECO:0000313" key="3">
    <source>
        <dbReference type="Proteomes" id="UP000659654"/>
    </source>
</evidence>
<sequence length="76" mass="8432">MVCGNYDRFIVAISRARELLIITGSNDVDRPSFNSDRSAVDFLYEYVGSNLNSVICTCEKQPRRSRTAEAGSPSVI</sequence>
<dbReference type="Proteomes" id="UP000095284">
    <property type="component" value="Unplaced"/>
</dbReference>
<evidence type="ECO:0000313" key="1">
    <source>
        <dbReference type="EMBL" id="CAD5208020.1"/>
    </source>
</evidence>
<proteinExistence type="predicted"/>
<name>A0A1I7S140_BURXY</name>
<dbReference type="Proteomes" id="UP000659654">
    <property type="component" value="Unassembled WGS sequence"/>
</dbReference>
<gene>
    <name evidence="1" type="ORF">BXYJ_LOCUS256</name>
</gene>